<dbReference type="EMBL" id="ML738626">
    <property type="protein sequence ID" value="KAE8162672.1"/>
    <property type="molecule type" value="Genomic_DNA"/>
</dbReference>
<dbReference type="Proteomes" id="UP000326950">
    <property type="component" value="Unassembled WGS sequence"/>
</dbReference>
<keyword evidence="1" id="KW-0812">Transmembrane</keyword>
<keyword evidence="1" id="KW-0472">Membrane</keyword>
<gene>
    <name evidence="2" type="ORF">BDV40DRAFT_264826</name>
</gene>
<evidence type="ECO:0000256" key="1">
    <source>
        <dbReference type="SAM" id="Phobius"/>
    </source>
</evidence>
<organism evidence="2 3">
    <name type="scientific">Aspergillus tamarii</name>
    <dbReference type="NCBI Taxonomy" id="41984"/>
    <lineage>
        <taxon>Eukaryota</taxon>
        <taxon>Fungi</taxon>
        <taxon>Dikarya</taxon>
        <taxon>Ascomycota</taxon>
        <taxon>Pezizomycotina</taxon>
        <taxon>Eurotiomycetes</taxon>
        <taxon>Eurotiomycetidae</taxon>
        <taxon>Eurotiales</taxon>
        <taxon>Aspergillaceae</taxon>
        <taxon>Aspergillus</taxon>
        <taxon>Aspergillus subgen. Circumdati</taxon>
    </lineage>
</organism>
<keyword evidence="1" id="KW-1133">Transmembrane helix</keyword>
<reference evidence="2 3" key="1">
    <citation type="submission" date="2019-04" db="EMBL/GenBank/DDBJ databases">
        <title>Friends and foes A comparative genomics study of 23 Aspergillus species from section Flavi.</title>
        <authorList>
            <consortium name="DOE Joint Genome Institute"/>
            <person name="Kjaerbolling I."/>
            <person name="Vesth T."/>
            <person name="Frisvad J.C."/>
            <person name="Nybo J.L."/>
            <person name="Theobald S."/>
            <person name="Kildgaard S."/>
            <person name="Isbrandt T."/>
            <person name="Kuo A."/>
            <person name="Sato A."/>
            <person name="Lyhne E.K."/>
            <person name="Kogle M.E."/>
            <person name="Wiebenga A."/>
            <person name="Kun R.S."/>
            <person name="Lubbers R.J."/>
            <person name="Makela M.R."/>
            <person name="Barry K."/>
            <person name="Chovatia M."/>
            <person name="Clum A."/>
            <person name="Daum C."/>
            <person name="Haridas S."/>
            <person name="He G."/>
            <person name="LaButti K."/>
            <person name="Lipzen A."/>
            <person name="Mondo S."/>
            <person name="Riley R."/>
            <person name="Salamov A."/>
            <person name="Simmons B.A."/>
            <person name="Magnuson J.K."/>
            <person name="Henrissat B."/>
            <person name="Mortensen U.H."/>
            <person name="Larsen T.O."/>
            <person name="Devries R.P."/>
            <person name="Grigoriev I.V."/>
            <person name="Machida M."/>
            <person name="Baker S.E."/>
            <person name="Andersen M.R."/>
        </authorList>
    </citation>
    <scope>NUCLEOTIDE SEQUENCE [LARGE SCALE GENOMIC DNA]</scope>
    <source>
        <strain evidence="2 3">CBS 117626</strain>
    </source>
</reference>
<keyword evidence="3" id="KW-1185">Reference proteome</keyword>
<accession>A0A5N6UVJ6</accession>
<proteinExistence type="predicted"/>
<feature type="transmembrane region" description="Helical" evidence="1">
    <location>
        <begin position="20"/>
        <end position="38"/>
    </location>
</feature>
<name>A0A5N6UVJ6_ASPTM</name>
<evidence type="ECO:0000313" key="3">
    <source>
        <dbReference type="Proteomes" id="UP000326950"/>
    </source>
</evidence>
<evidence type="ECO:0000313" key="2">
    <source>
        <dbReference type="EMBL" id="KAE8162672.1"/>
    </source>
</evidence>
<dbReference type="AlphaFoldDB" id="A0A5N6UVJ6"/>
<protein>
    <submittedName>
        <fullName evidence="2">Uncharacterized protein</fullName>
    </submittedName>
</protein>
<sequence length="57" mass="6580">MRISCDTHDKLVEGNHKFSYSNLASCTLIMISAALLFLRIQSRQAYYHMDALFRLGQ</sequence>